<dbReference type="Pfam" id="PF01882">
    <property type="entry name" value="DUF58"/>
    <property type="match status" value="1"/>
</dbReference>
<reference evidence="2 3" key="1">
    <citation type="submission" date="2018-12" db="EMBL/GenBank/DDBJ databases">
        <authorList>
            <consortium name="Pathogen Informatics"/>
        </authorList>
    </citation>
    <scope>NUCLEOTIDE SEQUENCE [LARGE SCALE GENOMIC DNA]</scope>
    <source>
        <strain evidence="2 3">NCTC13652</strain>
    </source>
</reference>
<dbReference type="RefSeq" id="WP_028703839.1">
    <property type="nucleotide sequence ID" value="NZ_JAKDOF010000006.1"/>
</dbReference>
<evidence type="ECO:0000313" key="2">
    <source>
        <dbReference type="EMBL" id="VEI03416.1"/>
    </source>
</evidence>
<dbReference type="AlphaFoldDB" id="A0A3S5EV84"/>
<keyword evidence="3" id="KW-1185">Reference proteome</keyword>
<proteinExistence type="predicted"/>
<evidence type="ECO:0000313" key="3">
    <source>
        <dbReference type="Proteomes" id="UP000277858"/>
    </source>
</evidence>
<evidence type="ECO:0000259" key="1">
    <source>
        <dbReference type="Pfam" id="PF01882"/>
    </source>
</evidence>
<gene>
    <name evidence="2" type="ORF">NCTC13652_01619</name>
</gene>
<sequence length="293" mass="31912">MALLTKIKANLTIATRRRVPGLLEGQYASTVTGRSLDFSDLREYVLGDDVKDFDWKATARHVTPLVKRYVADRKRTVLLTVCAGAQMAGLANVAETKAEVVIMAAGLMGYLGARHGDYVGLQVTGAGKITVQRPSTREIELERMLQIVQARCAAGEPAGDLKALLEFIVATVRRRSILVLVIDDVALDGPVEALLRRLAAQHEIFVIVVPDLDPTGEDPEILHEVIDNAEIPAFVRNDPELAAQLADADAARREERARLFTGLGISHEVIGSTDDAIPAIFRLLGRTRHAIRG</sequence>
<organism evidence="2 3">
    <name type="scientific">Acidipropionibacterium jensenii</name>
    <dbReference type="NCBI Taxonomy" id="1749"/>
    <lineage>
        <taxon>Bacteria</taxon>
        <taxon>Bacillati</taxon>
        <taxon>Actinomycetota</taxon>
        <taxon>Actinomycetes</taxon>
        <taxon>Propionibacteriales</taxon>
        <taxon>Propionibacteriaceae</taxon>
        <taxon>Acidipropionibacterium</taxon>
    </lineage>
</organism>
<name>A0A3S5EV84_9ACTN</name>
<dbReference type="STRING" id="1122997.GCA_000425285_02584"/>
<dbReference type="PANTHER" id="PTHR33608:SF6">
    <property type="entry name" value="BLL2464 PROTEIN"/>
    <property type="match status" value="1"/>
</dbReference>
<accession>A0A3S5EV84</accession>
<feature type="domain" description="DUF58" evidence="1">
    <location>
        <begin position="40"/>
        <end position="211"/>
    </location>
</feature>
<protein>
    <submittedName>
        <fullName evidence="2">Uncharacterized conserved protein (Some members contain a von Willebrand factor type A (VWA) domain)</fullName>
    </submittedName>
</protein>
<dbReference type="EMBL" id="LR134473">
    <property type="protein sequence ID" value="VEI03416.1"/>
    <property type="molecule type" value="Genomic_DNA"/>
</dbReference>
<dbReference type="PANTHER" id="PTHR33608">
    <property type="entry name" value="BLL2464 PROTEIN"/>
    <property type="match status" value="1"/>
</dbReference>
<dbReference type="InterPro" id="IPR002881">
    <property type="entry name" value="DUF58"/>
</dbReference>
<dbReference type="Proteomes" id="UP000277858">
    <property type="component" value="Chromosome"/>
</dbReference>
<dbReference type="OrthoDB" id="9776116at2"/>